<accession>A0A3G2LBI4</accession>
<protein>
    <submittedName>
        <fullName evidence="2">DUF2807 domain-containing protein</fullName>
    </submittedName>
</protein>
<dbReference type="Pfam" id="PF10988">
    <property type="entry name" value="DUF2807"/>
    <property type="match status" value="1"/>
</dbReference>
<reference evidence="2 3" key="1">
    <citation type="submission" date="2018-08" db="EMBL/GenBank/DDBJ databases">
        <title>The reduced genetic potential of extracellular carbohydrate catabolism in Euzebyella marina RN62, a Flavobacteriia bacterium isolated from the hadal water.</title>
        <authorList>
            <person name="Xue C."/>
        </authorList>
    </citation>
    <scope>NUCLEOTIDE SEQUENCE [LARGE SCALE GENOMIC DNA]</scope>
    <source>
        <strain evidence="2 3">RN62</strain>
    </source>
</reference>
<keyword evidence="3" id="KW-1185">Reference proteome</keyword>
<organism evidence="2 3">
    <name type="scientific">Euzebyella marina</name>
    <dbReference type="NCBI Taxonomy" id="1761453"/>
    <lineage>
        <taxon>Bacteria</taxon>
        <taxon>Pseudomonadati</taxon>
        <taxon>Bacteroidota</taxon>
        <taxon>Flavobacteriia</taxon>
        <taxon>Flavobacteriales</taxon>
        <taxon>Flavobacteriaceae</taxon>
        <taxon>Euzebyella</taxon>
    </lineage>
</organism>
<dbReference type="KEGG" id="emar:D1013_05405"/>
<evidence type="ECO:0000313" key="3">
    <source>
        <dbReference type="Proteomes" id="UP000276309"/>
    </source>
</evidence>
<sequence length="243" mass="26888">MVVLCFNLGCNNESAPDCLQNSGEIIQTEIVVDDFIKITVFENVSLVLRYGEEQKVEIETGEYLLDEVSATVQDGRLLLRDTNDCNYFREYGLTKIYVTSPNITEIRSSTGWPVTSDGVLSYAGLSLISESFINPESETTDGEFDLQLAVQDLNVVVNGIAYFKLSGTAENLSLNIAAGDSRIEAENLLADEVIINHRGSNDMLVNPQESIRGSIRSVGNVISFNRPAEIDVQEDYKGKLIFR</sequence>
<feature type="domain" description="Putative auto-transporter adhesin head GIN" evidence="1">
    <location>
        <begin position="34"/>
        <end position="227"/>
    </location>
</feature>
<dbReference type="OrthoDB" id="1466971at2"/>
<gene>
    <name evidence="2" type="ORF">D1013_05405</name>
</gene>
<dbReference type="Gene3D" id="2.160.20.120">
    <property type="match status" value="1"/>
</dbReference>
<evidence type="ECO:0000259" key="1">
    <source>
        <dbReference type="Pfam" id="PF10988"/>
    </source>
</evidence>
<proteinExistence type="predicted"/>
<dbReference type="EMBL" id="CP032050">
    <property type="protein sequence ID" value="AYN69626.1"/>
    <property type="molecule type" value="Genomic_DNA"/>
</dbReference>
<dbReference type="InterPro" id="IPR021255">
    <property type="entry name" value="DUF2807"/>
</dbReference>
<dbReference type="Proteomes" id="UP000276309">
    <property type="component" value="Chromosome"/>
</dbReference>
<name>A0A3G2LBI4_9FLAO</name>
<evidence type="ECO:0000313" key="2">
    <source>
        <dbReference type="EMBL" id="AYN69626.1"/>
    </source>
</evidence>
<dbReference type="AlphaFoldDB" id="A0A3G2LBI4"/>